<feature type="region of interest" description="Disordered" evidence="1">
    <location>
        <begin position="157"/>
        <end position="176"/>
    </location>
</feature>
<reference evidence="2" key="1">
    <citation type="submission" date="2023-06" db="EMBL/GenBank/DDBJ databases">
        <title>Genome-scale phylogeny and comparative genomics of the fungal order Sordariales.</title>
        <authorList>
            <consortium name="Lawrence Berkeley National Laboratory"/>
            <person name="Hensen N."/>
            <person name="Bonometti L."/>
            <person name="Westerberg I."/>
            <person name="Brannstrom I.O."/>
            <person name="Guillou S."/>
            <person name="Cros-Aarteil S."/>
            <person name="Calhoun S."/>
            <person name="Haridas S."/>
            <person name="Kuo A."/>
            <person name="Mondo S."/>
            <person name="Pangilinan J."/>
            <person name="Riley R."/>
            <person name="LaButti K."/>
            <person name="Andreopoulos B."/>
            <person name="Lipzen A."/>
            <person name="Chen C."/>
            <person name="Yanf M."/>
            <person name="Daum C."/>
            <person name="Ng V."/>
            <person name="Clum A."/>
            <person name="Steindorff A."/>
            <person name="Ohm R."/>
            <person name="Martin F."/>
            <person name="Silar P."/>
            <person name="Natvig D."/>
            <person name="Lalanne C."/>
            <person name="Gautier V."/>
            <person name="Ament-velasquez S.L."/>
            <person name="Kruys A."/>
            <person name="Hutchinson M.I."/>
            <person name="Powell A.J."/>
            <person name="Barry K."/>
            <person name="Miller A.N."/>
            <person name="Grigoriev I.V."/>
            <person name="Debuchy R."/>
            <person name="Gladieux P."/>
            <person name="Thoren M.H."/>
            <person name="Johannesson H."/>
        </authorList>
    </citation>
    <scope>NUCLEOTIDE SEQUENCE</scope>
    <source>
        <strain evidence="2">SMH3391-2</strain>
    </source>
</reference>
<feature type="compositionally biased region" description="Basic and acidic residues" evidence="1">
    <location>
        <begin position="167"/>
        <end position="176"/>
    </location>
</feature>
<evidence type="ECO:0000313" key="3">
    <source>
        <dbReference type="Proteomes" id="UP001174934"/>
    </source>
</evidence>
<evidence type="ECO:0000256" key="1">
    <source>
        <dbReference type="SAM" id="MobiDB-lite"/>
    </source>
</evidence>
<proteinExistence type="predicted"/>
<organism evidence="2 3">
    <name type="scientific">Bombardia bombarda</name>
    <dbReference type="NCBI Taxonomy" id="252184"/>
    <lineage>
        <taxon>Eukaryota</taxon>
        <taxon>Fungi</taxon>
        <taxon>Dikarya</taxon>
        <taxon>Ascomycota</taxon>
        <taxon>Pezizomycotina</taxon>
        <taxon>Sordariomycetes</taxon>
        <taxon>Sordariomycetidae</taxon>
        <taxon>Sordariales</taxon>
        <taxon>Lasiosphaeriaceae</taxon>
        <taxon>Bombardia</taxon>
    </lineage>
</organism>
<dbReference type="Proteomes" id="UP001174934">
    <property type="component" value="Unassembled WGS sequence"/>
</dbReference>
<feature type="region of interest" description="Disordered" evidence="1">
    <location>
        <begin position="60"/>
        <end position="90"/>
    </location>
</feature>
<dbReference type="EMBL" id="JAULSR010000002">
    <property type="protein sequence ID" value="KAK0628133.1"/>
    <property type="molecule type" value="Genomic_DNA"/>
</dbReference>
<accession>A0AA40C8I3</accession>
<sequence>MYTGTVGRLDVPQVAARVRLEGVVWRSHGHEGGLFDLPTHRNTLGQNGLAHYKEMMKVHKGQASEGDSDGGRQVAQGSRAAGQGGEKRSKAPGVVGLGIRVVCADRLERLAGWIDMVWEQCVIHYWETGEPGLGPSWTEDPDQKCTKKAQASIRISHPPIAPYLQGEKWRRPDGDL</sequence>
<protein>
    <submittedName>
        <fullName evidence="2">Uncharacterized protein</fullName>
    </submittedName>
</protein>
<name>A0AA40C8I3_9PEZI</name>
<comment type="caution">
    <text evidence="2">The sequence shown here is derived from an EMBL/GenBank/DDBJ whole genome shotgun (WGS) entry which is preliminary data.</text>
</comment>
<keyword evidence="3" id="KW-1185">Reference proteome</keyword>
<evidence type="ECO:0000313" key="2">
    <source>
        <dbReference type="EMBL" id="KAK0628133.1"/>
    </source>
</evidence>
<dbReference type="AlphaFoldDB" id="A0AA40C8I3"/>
<gene>
    <name evidence="2" type="ORF">B0T17DRAFT_504840</name>
</gene>